<protein>
    <submittedName>
        <fullName evidence="1">Uncharacterized protein</fullName>
    </submittedName>
</protein>
<gene>
    <name evidence="1" type="ORF">ADICYQ_5881</name>
</gene>
<comment type="caution">
    <text evidence="1">The sequence shown here is derived from an EMBL/GenBank/DDBJ whole genome shotgun (WGS) entry which is preliminary data.</text>
</comment>
<name>S7V4U2_9BACT</name>
<proteinExistence type="predicted"/>
<evidence type="ECO:0000313" key="1">
    <source>
        <dbReference type="EMBL" id="EPR65110.1"/>
    </source>
</evidence>
<dbReference type="AlphaFoldDB" id="S7V4U2"/>
<dbReference type="EMBL" id="ATNM01000198">
    <property type="protein sequence ID" value="EPR65110.1"/>
    <property type="molecule type" value="Genomic_DNA"/>
</dbReference>
<evidence type="ECO:0000313" key="2">
    <source>
        <dbReference type="Proteomes" id="UP000014974"/>
    </source>
</evidence>
<organism evidence="1 2">
    <name type="scientific">Cyclobacterium qasimii M12-11B</name>
    <dbReference type="NCBI Taxonomy" id="641524"/>
    <lineage>
        <taxon>Bacteria</taxon>
        <taxon>Pseudomonadati</taxon>
        <taxon>Bacteroidota</taxon>
        <taxon>Cytophagia</taxon>
        <taxon>Cytophagales</taxon>
        <taxon>Cyclobacteriaceae</taxon>
        <taxon>Cyclobacterium</taxon>
    </lineage>
</organism>
<dbReference type="Proteomes" id="UP000014974">
    <property type="component" value="Unassembled WGS sequence"/>
</dbReference>
<reference evidence="1 2" key="1">
    <citation type="journal article" date="2013" name="Genome Announc.">
        <title>Draft Genome Sequence of Cyclobacterium qasimii Strain M12-11BT, Isolated from Arctic Marine Sediment.</title>
        <authorList>
            <person name="Shivaji S."/>
            <person name="Ara S."/>
            <person name="Singh A."/>
            <person name="Kumar Pinnaka A."/>
        </authorList>
    </citation>
    <scope>NUCLEOTIDE SEQUENCE [LARGE SCALE GENOMIC DNA]</scope>
    <source>
        <strain evidence="1 2">M12-11B</strain>
    </source>
</reference>
<sequence>MFLFQDPELWNIYLLIYLRNVTQYCLNRRAGEAFKKGWS</sequence>
<accession>S7V4U2</accession>